<dbReference type="PANTHER" id="PTHR31286">
    <property type="entry name" value="GLYCINE-RICH CELL WALL STRUCTURAL PROTEIN 1.8-LIKE"/>
    <property type="match status" value="1"/>
</dbReference>
<evidence type="ECO:0000256" key="1">
    <source>
        <dbReference type="SAM" id="Coils"/>
    </source>
</evidence>
<sequence>MMDFWYFVGTLEKLWKVLELRVSRLGSGVDCCYWAYSCDLTILLVIIDMEEGDCVRGFQIIKRGILASGDAKKKKKNGGDDSGMNALLLGELTKHGLTAKIKNIKGKYVGRKAVRRVQYGSYDDAHNLIDVGPANIHENAVCINDGSHDGDNTHDLASGVNMVRDEAINSPDDETALKHDNVENSDLVLLKYARDNVKSRYDNTFVGYFVGEVTKFPVWVKLHGVPVLAYSDDGLSLIATQIGKPIMLDAFMSFMCVESWGHISFAYALIEFSADSILKKEVVMDTPNEEDEGYIREFIRVEYEWKPPHCVDCKTFGHDSTTCPKRVRKAAPKDPTMAPKSISVEENEDVSQPGKRKGEASKEATGSKKGSVNDYGNGNSVSLNNSFANLMEEELALDESQNVSGSVNTDENDKGTKDCTNVVNEKVKSQARDSLWEKFKANKEASTRKSKLTNLNCDYDFDDDEEVYMPDGMNGGGFMDGLEDDLVYYDGYGTQVYDLTPQEQDFCDKYDIRLNSRVVVKRSGDVTRLQALVNKKRNLIFEEVVHEILQLNDAEGVDCLPNEEIFAGLARMGYEKPSTKLTFYKAFFSTQWKFFIHIILHSLSAKQTSWNEFSSTMASALICLSSGQWFNFSKVGKGFSGVETPLFENMLADRAVDAEEEVQVPAKDDIVQEHVIEEIATEVVLPTPTLPSPSSPVIPSTPPHQSPSLPQQQAAAEIVKLKARVKKLERNNKVKSSKLRRLKKVGTSQRAESLKDVENVFNQGRMSVDKETDEGIELEVDQEKNAEVEGRHADTQAEIYNIDLDHSCKVLSMQEDTEVQEAVEVMTTAKLITEVVTAAATQVATASAPISAAKPAAKPKILKTAAAAPTVSTRRRKGVLIRDPKDELHIDTPVETPTMKDKGKGILIEDPKSMKKKDQIEIDAEYAKKLQEELEKEHEEAYKQIFWNAAFDDVQAKETQYIKRYHRFKKKPQSESEARKNMISFDANMKFIFKTREEMEKEDEEIIKSINETPAQKAAKRRKLSEEAQEADDLRRLKERFPTKKPTNFSEEYLLLTLKTMFGELDEQDAIWRNQKSVHGLALVKR</sequence>
<proteinExistence type="predicted"/>
<protein>
    <submittedName>
        <fullName evidence="3">Uncharacterized protein</fullName>
    </submittedName>
</protein>
<dbReference type="EMBL" id="BKCJ010004359">
    <property type="protein sequence ID" value="GEU60581.1"/>
    <property type="molecule type" value="Genomic_DNA"/>
</dbReference>
<organism evidence="3">
    <name type="scientific">Tanacetum cinerariifolium</name>
    <name type="common">Dalmatian daisy</name>
    <name type="synonym">Chrysanthemum cinerariifolium</name>
    <dbReference type="NCBI Taxonomy" id="118510"/>
    <lineage>
        <taxon>Eukaryota</taxon>
        <taxon>Viridiplantae</taxon>
        <taxon>Streptophyta</taxon>
        <taxon>Embryophyta</taxon>
        <taxon>Tracheophyta</taxon>
        <taxon>Spermatophyta</taxon>
        <taxon>Magnoliopsida</taxon>
        <taxon>eudicotyledons</taxon>
        <taxon>Gunneridae</taxon>
        <taxon>Pentapetalae</taxon>
        <taxon>asterids</taxon>
        <taxon>campanulids</taxon>
        <taxon>Asterales</taxon>
        <taxon>Asteraceae</taxon>
        <taxon>Asteroideae</taxon>
        <taxon>Anthemideae</taxon>
        <taxon>Anthemidinae</taxon>
        <taxon>Tanacetum</taxon>
    </lineage>
</organism>
<accession>A0A6L2LFI9</accession>
<feature type="coiled-coil region" evidence="1">
    <location>
        <begin position="917"/>
        <end position="944"/>
    </location>
</feature>
<name>A0A6L2LFI9_TANCI</name>
<comment type="caution">
    <text evidence="3">The sequence shown here is derived from an EMBL/GenBank/DDBJ whole genome shotgun (WGS) entry which is preliminary data.</text>
</comment>
<feature type="coiled-coil region" evidence="1">
    <location>
        <begin position="711"/>
        <end position="745"/>
    </location>
</feature>
<evidence type="ECO:0000313" key="3">
    <source>
        <dbReference type="EMBL" id="GEU60581.1"/>
    </source>
</evidence>
<dbReference type="AlphaFoldDB" id="A0A6L2LFI9"/>
<keyword evidence="1" id="KW-0175">Coiled coil</keyword>
<feature type="region of interest" description="Disordered" evidence="2">
    <location>
        <begin position="324"/>
        <end position="378"/>
    </location>
</feature>
<feature type="region of interest" description="Disordered" evidence="2">
    <location>
        <begin position="398"/>
        <end position="418"/>
    </location>
</feature>
<feature type="compositionally biased region" description="Basic and acidic residues" evidence="2">
    <location>
        <begin position="356"/>
        <end position="366"/>
    </location>
</feature>
<feature type="compositionally biased region" description="Polar residues" evidence="2">
    <location>
        <begin position="368"/>
        <end position="378"/>
    </location>
</feature>
<evidence type="ECO:0000256" key="2">
    <source>
        <dbReference type="SAM" id="MobiDB-lite"/>
    </source>
</evidence>
<feature type="region of interest" description="Disordered" evidence="2">
    <location>
        <begin position="688"/>
        <end position="709"/>
    </location>
</feature>
<gene>
    <name evidence="3" type="ORF">Tci_032559</name>
</gene>
<feature type="compositionally biased region" description="Polar residues" evidence="2">
    <location>
        <begin position="399"/>
        <end position="409"/>
    </location>
</feature>
<dbReference type="PANTHER" id="PTHR31286:SF99">
    <property type="entry name" value="DUF4283 DOMAIN-CONTAINING PROTEIN"/>
    <property type="match status" value="1"/>
</dbReference>
<feature type="compositionally biased region" description="Pro residues" evidence="2">
    <location>
        <begin position="688"/>
        <end position="705"/>
    </location>
</feature>
<reference evidence="3" key="1">
    <citation type="journal article" date="2019" name="Sci. Rep.">
        <title>Draft genome of Tanacetum cinerariifolium, the natural source of mosquito coil.</title>
        <authorList>
            <person name="Yamashiro T."/>
            <person name="Shiraishi A."/>
            <person name="Satake H."/>
            <person name="Nakayama K."/>
        </authorList>
    </citation>
    <scope>NUCLEOTIDE SEQUENCE</scope>
</reference>
<dbReference type="InterPro" id="IPR040256">
    <property type="entry name" value="At4g02000-like"/>
</dbReference>